<comment type="caution">
    <text evidence="3">The sequence shown here is derived from an EMBL/GenBank/DDBJ whole genome shotgun (WGS) entry which is preliminary data.</text>
</comment>
<dbReference type="EMBL" id="BMNK01000011">
    <property type="protein sequence ID" value="GGP12031.1"/>
    <property type="molecule type" value="Genomic_DNA"/>
</dbReference>
<accession>A0A918A942</accession>
<evidence type="ECO:0008006" key="5">
    <source>
        <dbReference type="Google" id="ProtNLM"/>
    </source>
</evidence>
<keyword evidence="2" id="KW-0472">Membrane</keyword>
<name>A0A918A942_9ACTN</name>
<dbReference type="NCBIfam" id="TIGR04222">
    <property type="entry name" value="near_uncomplex"/>
    <property type="match status" value="1"/>
</dbReference>
<evidence type="ECO:0000313" key="4">
    <source>
        <dbReference type="Proteomes" id="UP000660745"/>
    </source>
</evidence>
<sequence length="331" mass="32869">MGVLVTLILVCAVLIAAVIANATSLKSRYARIRQAVDTGARELGAYEVAYLAGGSLRVVNTVLAVLIRTGLLRVSRGGLLHPVAGVDRPGDDLERAVLAAAGGRPGGTPAAEVRHEVGKGQEMGAVEHRLIAAGLILPGAANGMARTRLGLLALLSALCLIVALVSLFCVLFLPEPAAMARGLLTVAAVALLVTGFVGLRTYGRLRRALRSLVTEAGRDRLRTARTSYRPGAPVTAASDISMPVALYGMGAMGDPATEAELNARNNSVPATGGCAGGTCGGSYDNTHSFGGGDFSSSSSSSGSSGSSASSCGGGSSSCGGGGGCGGGCGGG</sequence>
<keyword evidence="2" id="KW-0812">Transmembrane</keyword>
<dbReference type="AlphaFoldDB" id="A0A918A942"/>
<organism evidence="3 4">
    <name type="scientific">Nonomuraea glycinis</name>
    <dbReference type="NCBI Taxonomy" id="2047744"/>
    <lineage>
        <taxon>Bacteria</taxon>
        <taxon>Bacillati</taxon>
        <taxon>Actinomycetota</taxon>
        <taxon>Actinomycetes</taxon>
        <taxon>Streptosporangiales</taxon>
        <taxon>Streptosporangiaceae</taxon>
        <taxon>Nonomuraea</taxon>
    </lineage>
</organism>
<reference evidence="3" key="2">
    <citation type="submission" date="2020-09" db="EMBL/GenBank/DDBJ databases">
        <authorList>
            <person name="Sun Q."/>
            <person name="Zhou Y."/>
        </authorList>
    </citation>
    <scope>NUCLEOTIDE SEQUENCE</scope>
    <source>
        <strain evidence="3">CGMCC 4.7430</strain>
    </source>
</reference>
<feature type="transmembrane region" description="Helical" evidence="2">
    <location>
        <begin position="151"/>
        <end position="173"/>
    </location>
</feature>
<dbReference type="InterPro" id="IPR026467">
    <property type="entry name" value="Ser/Gly_Cys_C_dom"/>
</dbReference>
<evidence type="ECO:0000256" key="2">
    <source>
        <dbReference type="SAM" id="Phobius"/>
    </source>
</evidence>
<dbReference type="Proteomes" id="UP000660745">
    <property type="component" value="Unassembled WGS sequence"/>
</dbReference>
<feature type="transmembrane region" description="Helical" evidence="2">
    <location>
        <begin position="179"/>
        <end position="199"/>
    </location>
</feature>
<evidence type="ECO:0000313" key="3">
    <source>
        <dbReference type="EMBL" id="GGP12031.1"/>
    </source>
</evidence>
<dbReference type="RefSeq" id="WP_189141905.1">
    <property type="nucleotide sequence ID" value="NZ_BMNK01000011.1"/>
</dbReference>
<reference evidence="3" key="1">
    <citation type="journal article" date="2014" name="Int. J. Syst. Evol. Microbiol.">
        <title>Complete genome sequence of Corynebacterium casei LMG S-19264T (=DSM 44701T), isolated from a smear-ripened cheese.</title>
        <authorList>
            <consortium name="US DOE Joint Genome Institute (JGI-PGF)"/>
            <person name="Walter F."/>
            <person name="Albersmeier A."/>
            <person name="Kalinowski J."/>
            <person name="Ruckert C."/>
        </authorList>
    </citation>
    <scope>NUCLEOTIDE SEQUENCE</scope>
    <source>
        <strain evidence="3">CGMCC 4.7430</strain>
    </source>
</reference>
<evidence type="ECO:0000256" key="1">
    <source>
        <dbReference type="SAM" id="MobiDB-lite"/>
    </source>
</evidence>
<gene>
    <name evidence="3" type="ORF">GCM10012278_58160</name>
</gene>
<keyword evidence="4" id="KW-1185">Reference proteome</keyword>
<keyword evidence="2" id="KW-1133">Transmembrane helix</keyword>
<proteinExistence type="predicted"/>
<feature type="region of interest" description="Disordered" evidence="1">
    <location>
        <begin position="311"/>
        <end position="331"/>
    </location>
</feature>
<protein>
    <recommendedName>
        <fullName evidence="5">TIGR04222 domain-containing membrane protein</fullName>
    </recommendedName>
</protein>